<feature type="signal peptide" evidence="2">
    <location>
        <begin position="1"/>
        <end position="27"/>
    </location>
</feature>
<dbReference type="PANTHER" id="PTHR33155:SF46">
    <property type="entry name" value="FAF DOMAIN-CONTAINING PROTEIN"/>
    <property type="match status" value="1"/>
</dbReference>
<reference evidence="5" key="2">
    <citation type="journal article" date="2017" name="Nat. Plants">
        <title>The Aegilops tauschii genome reveals multiple impacts of transposons.</title>
        <authorList>
            <person name="Zhao G."/>
            <person name="Zou C."/>
            <person name="Li K."/>
            <person name="Wang K."/>
            <person name="Li T."/>
            <person name="Gao L."/>
            <person name="Zhang X."/>
            <person name="Wang H."/>
            <person name="Yang Z."/>
            <person name="Liu X."/>
            <person name="Jiang W."/>
            <person name="Mao L."/>
            <person name="Kong X."/>
            <person name="Jiao Y."/>
            <person name="Jia J."/>
        </authorList>
    </citation>
    <scope>NUCLEOTIDE SEQUENCE [LARGE SCALE GENOMIC DNA]</scope>
    <source>
        <strain evidence="5">cv. AL8/78</strain>
    </source>
</reference>
<accession>A0A453JEL9</accession>
<sequence length="418" mass="45843">TTPLGSFISTGAIFTDLLLALWSFCRSFEMTVAVCHVMPALDVAPPHTHTRMPAPMTPPPRQLDMWSAIQAPATKPEPPAVKARAGYPMGTVRRSMSHESLSLCTESLGCETGTRGDFLDLASLLYAPPLSSHQSEDAVAQEEEQEETAAGELKLSAVQYHRARPQRAFPPPLPSMSRHRGDDGGPCLRVRPHRRDGRLVLEAVAAKPQGYLHAQRQDGRLKLCFVDYSASDSVLDHQKQSMVQQQQPDQEQMLQEKDVEDIVEHEEVEEEGEDEVEVVDRGMVVEVVAASGKAQRCSRIVINKFVGGAPVTTDDVNTIPSPSRCCRATEDELAAPTVTSGLRRVPSSTTTLAAAVAAASTGMQSDEEDEEEVEEESASLLFTSRVGDREELMQSVRRCRLLRQRPLFIVESYSIIAA</sequence>
<dbReference type="InterPro" id="IPR021410">
    <property type="entry name" value="FAF"/>
</dbReference>
<evidence type="ECO:0000259" key="3">
    <source>
        <dbReference type="Pfam" id="PF11250"/>
    </source>
</evidence>
<evidence type="ECO:0000256" key="1">
    <source>
        <dbReference type="ARBA" id="ARBA00008690"/>
    </source>
</evidence>
<protein>
    <recommendedName>
        <fullName evidence="3">FAF domain-containing protein</fullName>
    </recommendedName>
</protein>
<dbReference type="InterPro" id="IPR046431">
    <property type="entry name" value="FAF_dom"/>
</dbReference>
<dbReference type="PANTHER" id="PTHR33155">
    <property type="entry name" value="FANTASTIC FOUR-LIKE PROTEIN (DUF3049)"/>
    <property type="match status" value="1"/>
</dbReference>
<keyword evidence="5" id="KW-1185">Reference proteome</keyword>
<dbReference type="STRING" id="200361.A0A453JEL9"/>
<organism evidence="4 5">
    <name type="scientific">Aegilops tauschii subsp. strangulata</name>
    <name type="common">Goatgrass</name>
    <dbReference type="NCBI Taxonomy" id="200361"/>
    <lineage>
        <taxon>Eukaryota</taxon>
        <taxon>Viridiplantae</taxon>
        <taxon>Streptophyta</taxon>
        <taxon>Embryophyta</taxon>
        <taxon>Tracheophyta</taxon>
        <taxon>Spermatophyta</taxon>
        <taxon>Magnoliopsida</taxon>
        <taxon>Liliopsida</taxon>
        <taxon>Poales</taxon>
        <taxon>Poaceae</taxon>
        <taxon>BOP clade</taxon>
        <taxon>Pooideae</taxon>
        <taxon>Triticodae</taxon>
        <taxon>Triticeae</taxon>
        <taxon>Triticinae</taxon>
        <taxon>Aegilops</taxon>
    </lineage>
</organism>
<feature type="domain" description="FAF" evidence="3">
    <location>
        <begin position="168"/>
        <end position="225"/>
    </location>
</feature>
<dbReference type="Proteomes" id="UP000015105">
    <property type="component" value="Chromosome 5D"/>
</dbReference>
<evidence type="ECO:0000256" key="2">
    <source>
        <dbReference type="SAM" id="SignalP"/>
    </source>
</evidence>
<reference evidence="4" key="4">
    <citation type="submission" date="2019-03" db="UniProtKB">
        <authorList>
            <consortium name="EnsemblPlants"/>
        </authorList>
    </citation>
    <scope>IDENTIFICATION</scope>
</reference>
<comment type="similarity">
    <text evidence="1">Belongs to the fantastic four family.</text>
</comment>
<keyword evidence="2" id="KW-0732">Signal</keyword>
<dbReference type="EnsemblPlants" id="AET5Gv20006500.1">
    <property type="protein sequence ID" value="AET5Gv20006500.1"/>
    <property type="gene ID" value="AET5Gv20006500"/>
</dbReference>
<evidence type="ECO:0000313" key="4">
    <source>
        <dbReference type="EnsemblPlants" id="AET5Gv20006500.1"/>
    </source>
</evidence>
<name>A0A453JEL9_AEGTS</name>
<reference evidence="4" key="3">
    <citation type="journal article" date="2017" name="Nature">
        <title>Genome sequence of the progenitor of the wheat D genome Aegilops tauschii.</title>
        <authorList>
            <person name="Luo M.C."/>
            <person name="Gu Y.Q."/>
            <person name="Puiu D."/>
            <person name="Wang H."/>
            <person name="Twardziok S.O."/>
            <person name="Deal K.R."/>
            <person name="Huo N."/>
            <person name="Zhu T."/>
            <person name="Wang L."/>
            <person name="Wang Y."/>
            <person name="McGuire P.E."/>
            <person name="Liu S."/>
            <person name="Long H."/>
            <person name="Ramasamy R.K."/>
            <person name="Rodriguez J.C."/>
            <person name="Van S.L."/>
            <person name="Yuan L."/>
            <person name="Wang Z."/>
            <person name="Xia Z."/>
            <person name="Xiao L."/>
            <person name="Anderson O.D."/>
            <person name="Ouyang S."/>
            <person name="Liang Y."/>
            <person name="Zimin A.V."/>
            <person name="Pertea G."/>
            <person name="Qi P."/>
            <person name="Bennetzen J.L."/>
            <person name="Dai X."/>
            <person name="Dawson M.W."/>
            <person name="Muller H.G."/>
            <person name="Kugler K."/>
            <person name="Rivarola-Duarte L."/>
            <person name="Spannagl M."/>
            <person name="Mayer K.F.X."/>
            <person name="Lu F.H."/>
            <person name="Bevan M.W."/>
            <person name="Leroy P."/>
            <person name="Li P."/>
            <person name="You F.M."/>
            <person name="Sun Q."/>
            <person name="Liu Z."/>
            <person name="Lyons E."/>
            <person name="Wicker T."/>
            <person name="Salzberg S.L."/>
            <person name="Devos K.M."/>
            <person name="Dvorak J."/>
        </authorList>
    </citation>
    <scope>NUCLEOTIDE SEQUENCE [LARGE SCALE GENOMIC DNA]</scope>
    <source>
        <strain evidence="4">cv. AL8/78</strain>
    </source>
</reference>
<dbReference type="AlphaFoldDB" id="A0A453JEL9"/>
<proteinExistence type="inferred from homology"/>
<reference evidence="4" key="5">
    <citation type="journal article" date="2021" name="G3 (Bethesda)">
        <title>Aegilops tauschii genome assembly Aet v5.0 features greater sequence contiguity and improved annotation.</title>
        <authorList>
            <person name="Wang L."/>
            <person name="Zhu T."/>
            <person name="Rodriguez J.C."/>
            <person name="Deal K.R."/>
            <person name="Dubcovsky J."/>
            <person name="McGuire P.E."/>
            <person name="Lux T."/>
            <person name="Spannagl M."/>
            <person name="Mayer K.F.X."/>
            <person name="Baldrich P."/>
            <person name="Meyers B.C."/>
            <person name="Huo N."/>
            <person name="Gu Y.Q."/>
            <person name="Zhou H."/>
            <person name="Devos K.M."/>
            <person name="Bennetzen J.L."/>
            <person name="Unver T."/>
            <person name="Budak H."/>
            <person name="Gulick P.J."/>
            <person name="Galiba G."/>
            <person name="Kalapos B."/>
            <person name="Nelson D.R."/>
            <person name="Li P."/>
            <person name="You F.M."/>
            <person name="Luo M.C."/>
            <person name="Dvorak J."/>
        </authorList>
    </citation>
    <scope>NUCLEOTIDE SEQUENCE [LARGE SCALE GENOMIC DNA]</scope>
    <source>
        <strain evidence="4">cv. AL8/78</strain>
    </source>
</reference>
<evidence type="ECO:0000313" key="5">
    <source>
        <dbReference type="Proteomes" id="UP000015105"/>
    </source>
</evidence>
<dbReference type="Gramene" id="AET5Gv20006500.1">
    <property type="protein sequence ID" value="AET5Gv20006500.1"/>
    <property type="gene ID" value="AET5Gv20006500"/>
</dbReference>
<dbReference type="Pfam" id="PF11250">
    <property type="entry name" value="FAF"/>
    <property type="match status" value="1"/>
</dbReference>
<feature type="chain" id="PRO_5019040938" description="FAF domain-containing protein" evidence="2">
    <location>
        <begin position="28"/>
        <end position="418"/>
    </location>
</feature>
<reference evidence="5" key="1">
    <citation type="journal article" date="2014" name="Science">
        <title>Ancient hybridizations among the ancestral genomes of bread wheat.</title>
        <authorList>
            <consortium name="International Wheat Genome Sequencing Consortium,"/>
            <person name="Marcussen T."/>
            <person name="Sandve S.R."/>
            <person name="Heier L."/>
            <person name="Spannagl M."/>
            <person name="Pfeifer M."/>
            <person name="Jakobsen K.S."/>
            <person name="Wulff B.B."/>
            <person name="Steuernagel B."/>
            <person name="Mayer K.F."/>
            <person name="Olsen O.A."/>
        </authorList>
    </citation>
    <scope>NUCLEOTIDE SEQUENCE [LARGE SCALE GENOMIC DNA]</scope>
    <source>
        <strain evidence="5">cv. AL8/78</strain>
    </source>
</reference>